<name>A0A0F9C9F7_9ZZZZ</name>
<reference evidence="1" key="1">
    <citation type="journal article" date="2015" name="Nature">
        <title>Complex archaea that bridge the gap between prokaryotes and eukaryotes.</title>
        <authorList>
            <person name="Spang A."/>
            <person name="Saw J.H."/>
            <person name="Jorgensen S.L."/>
            <person name="Zaremba-Niedzwiedzka K."/>
            <person name="Martijn J."/>
            <person name="Lind A.E."/>
            <person name="van Eijk R."/>
            <person name="Schleper C."/>
            <person name="Guy L."/>
            <person name="Ettema T.J."/>
        </authorList>
    </citation>
    <scope>NUCLEOTIDE SEQUENCE</scope>
</reference>
<dbReference type="AlphaFoldDB" id="A0A0F9C9F7"/>
<dbReference type="EMBL" id="LAZR01034183">
    <property type="protein sequence ID" value="KKL46028.1"/>
    <property type="molecule type" value="Genomic_DNA"/>
</dbReference>
<sequence>MLKRENEVKEIDITTRCCDICSSGLRSRYQTHGTYCMVCGRDVCSKHKVWDPHEDPSDDYPGVYCTDCILIAKPYLDKIKDLEYEYSEEEEKLRKDMIRDCLEKIKGK</sequence>
<comment type="caution">
    <text evidence="1">The sequence shown here is derived from an EMBL/GenBank/DDBJ whole genome shotgun (WGS) entry which is preliminary data.</text>
</comment>
<organism evidence="1">
    <name type="scientific">marine sediment metagenome</name>
    <dbReference type="NCBI Taxonomy" id="412755"/>
    <lineage>
        <taxon>unclassified sequences</taxon>
        <taxon>metagenomes</taxon>
        <taxon>ecological metagenomes</taxon>
    </lineage>
</organism>
<accession>A0A0F9C9F7</accession>
<protein>
    <submittedName>
        <fullName evidence="1">Uncharacterized protein</fullName>
    </submittedName>
</protein>
<evidence type="ECO:0000313" key="1">
    <source>
        <dbReference type="EMBL" id="KKL46028.1"/>
    </source>
</evidence>
<gene>
    <name evidence="1" type="ORF">LCGC14_2349750</name>
</gene>
<proteinExistence type="predicted"/>